<organism evidence="2">
    <name type="scientific">Podoviridae sp. ctZ5d16</name>
    <dbReference type="NCBI Taxonomy" id="2825257"/>
    <lineage>
        <taxon>Viruses</taxon>
        <taxon>Duplodnaviria</taxon>
        <taxon>Heunggongvirae</taxon>
        <taxon>Uroviricota</taxon>
        <taxon>Caudoviricetes</taxon>
    </lineage>
</organism>
<sequence>MASYETNQPKYKQSSKVKKLYKNMKKVSAKKPGEYSESSRVTDLYNEMKGFEATKPGAYQSKYSGQIDNVLNNILNREDFSYDMNADPLYQQYKQQYTQQGQQAMKDVMGNAAAMTGGYGNSYASTAGSQAYQGYLGQLNDKALDLYQISYQKYRDQGANMYNQLGALQSVDDVGYSRYRDTVNDWYTDRDYKTDLYQNERNFDYGKYQDKWNQYNTDRNYATGLYQDERNFDYGKYSDKLSQWNTDRAYGYQKDYDAQQQANWAAEYAYQQQRDAQQQANWAAEFAYQQQSDAADLAYRYDAMNSRGENGTSEEKTTVQANKGGSYPTKAGYLPMSNNTVKTYQNNISKMTRQQAAEYIRGLLSGNKITKAAAAELMKYRNSLGK</sequence>
<name>A0A8S5Q9Q3_9CAUD</name>
<reference evidence="2" key="1">
    <citation type="journal article" date="2021" name="Proc. Natl. Acad. Sci. U.S.A.">
        <title>A Catalog of Tens of Thousands of Viruses from Human Metagenomes Reveals Hidden Associations with Chronic Diseases.</title>
        <authorList>
            <person name="Tisza M.J."/>
            <person name="Buck C.B."/>
        </authorList>
    </citation>
    <scope>NUCLEOTIDE SEQUENCE</scope>
    <source>
        <strain evidence="2">CtZ5d16</strain>
    </source>
</reference>
<feature type="region of interest" description="Disordered" evidence="1">
    <location>
        <begin position="306"/>
        <end position="332"/>
    </location>
</feature>
<accession>A0A8S5Q9Q3</accession>
<evidence type="ECO:0000313" key="2">
    <source>
        <dbReference type="EMBL" id="DAE15531.1"/>
    </source>
</evidence>
<proteinExistence type="predicted"/>
<dbReference type="EMBL" id="BK015606">
    <property type="protein sequence ID" value="DAE15531.1"/>
    <property type="molecule type" value="Genomic_DNA"/>
</dbReference>
<protein>
    <submittedName>
        <fullName evidence="2">Uncharacterized protein</fullName>
    </submittedName>
</protein>
<evidence type="ECO:0000256" key="1">
    <source>
        <dbReference type="SAM" id="MobiDB-lite"/>
    </source>
</evidence>